<dbReference type="InterPro" id="IPR039368">
    <property type="entry name" value="AHAS_TPP"/>
</dbReference>
<comment type="catalytic activity">
    <reaction evidence="13 14">
        <text>2 pyruvate + H(+) = (2S)-2-acetolactate + CO2</text>
        <dbReference type="Rhea" id="RHEA:25249"/>
        <dbReference type="ChEBI" id="CHEBI:15361"/>
        <dbReference type="ChEBI" id="CHEBI:15378"/>
        <dbReference type="ChEBI" id="CHEBI:16526"/>
        <dbReference type="ChEBI" id="CHEBI:58476"/>
        <dbReference type="EC" id="2.2.1.6"/>
    </reaction>
</comment>
<name>A0A2T4TZJ0_9BACT</name>
<dbReference type="CDD" id="cd07035">
    <property type="entry name" value="TPP_PYR_POX_like"/>
    <property type="match status" value="1"/>
</dbReference>
<dbReference type="NCBIfam" id="TIGR00118">
    <property type="entry name" value="acolac_lg"/>
    <property type="match status" value="1"/>
</dbReference>
<dbReference type="InterPro" id="IPR029035">
    <property type="entry name" value="DHS-like_NAD/FAD-binding_dom"/>
</dbReference>
<dbReference type="AlphaFoldDB" id="A0A2T4TZJ0"/>
<dbReference type="CDD" id="cd02015">
    <property type="entry name" value="TPP_AHAS"/>
    <property type="match status" value="1"/>
</dbReference>
<evidence type="ECO:0000256" key="3">
    <source>
        <dbReference type="ARBA" id="ARBA00007812"/>
    </source>
</evidence>
<evidence type="ECO:0000256" key="5">
    <source>
        <dbReference type="ARBA" id="ARBA00022605"/>
    </source>
</evidence>
<evidence type="ECO:0000256" key="2">
    <source>
        <dbReference type="ARBA" id="ARBA00005025"/>
    </source>
</evidence>
<evidence type="ECO:0000256" key="14">
    <source>
        <dbReference type="RuleBase" id="RU003591"/>
    </source>
</evidence>
<keyword evidence="8 14" id="KW-0479">Metal-binding</keyword>
<dbReference type="GO" id="GO:0000287">
    <property type="term" value="F:magnesium ion binding"/>
    <property type="evidence" value="ECO:0007669"/>
    <property type="project" value="UniProtKB-UniRule"/>
</dbReference>
<reference evidence="19" key="2">
    <citation type="journal article" date="2018" name="Environ. Microbiol.">
        <title>Bloom of a denitrifying methanotroph, 'Candidatus Methylomirabilis limnetica', in a deep stratified lake.</title>
        <authorList>
            <person name="Graf J.S."/>
            <person name="Mayr M.J."/>
            <person name="Marchant H.K."/>
            <person name="Tienken D."/>
            <person name="Hach P.F."/>
            <person name="Brand A."/>
            <person name="Schubert C.J."/>
            <person name="Kuypers M.M."/>
            <person name="Milucka J."/>
        </authorList>
    </citation>
    <scope>NUCLEOTIDE SEQUENCE [LARGE SCALE GENOMIC DNA]</scope>
    <source>
        <strain evidence="19">Zug</strain>
    </source>
</reference>
<keyword evidence="5 14" id="KW-0028">Amino-acid biosynthesis</keyword>
<organism evidence="18 19">
    <name type="scientific">Candidatus Methylomirabilis limnetica</name>
    <dbReference type="NCBI Taxonomy" id="2033718"/>
    <lineage>
        <taxon>Bacteria</taxon>
        <taxon>Candidatus Methylomirabilota</taxon>
        <taxon>Candidatus Methylomirabilia</taxon>
        <taxon>Candidatus Methylomirabilales</taxon>
        <taxon>Candidatus Methylomirabilaceae</taxon>
        <taxon>Candidatus Methylomirabilis</taxon>
    </lineage>
</organism>
<dbReference type="PANTHER" id="PTHR18968:SF13">
    <property type="entry name" value="ACETOLACTATE SYNTHASE CATALYTIC SUBUNIT, MITOCHONDRIAL"/>
    <property type="match status" value="1"/>
</dbReference>
<keyword evidence="19" id="KW-1185">Reference proteome</keyword>
<comment type="caution">
    <text evidence="18">The sequence shown here is derived from an EMBL/GenBank/DDBJ whole genome shotgun (WGS) entry which is preliminary data.</text>
</comment>
<dbReference type="GO" id="GO:0009099">
    <property type="term" value="P:L-valine biosynthetic process"/>
    <property type="evidence" value="ECO:0007669"/>
    <property type="project" value="UniProtKB-UniPathway"/>
</dbReference>
<dbReference type="InterPro" id="IPR045229">
    <property type="entry name" value="TPP_enz"/>
</dbReference>
<keyword evidence="12 14" id="KW-0100">Branched-chain amino acid biosynthesis</keyword>
<comment type="cofactor">
    <cofactor evidence="14">
        <name>Mg(2+)</name>
        <dbReference type="ChEBI" id="CHEBI:18420"/>
    </cofactor>
    <text evidence="14">Binds 1 Mg(2+) ion per subunit.</text>
</comment>
<dbReference type="GO" id="GO:0009097">
    <property type="term" value="P:isoleucine biosynthetic process"/>
    <property type="evidence" value="ECO:0007669"/>
    <property type="project" value="UniProtKB-UniPathway"/>
</dbReference>
<dbReference type="Proteomes" id="UP000241436">
    <property type="component" value="Unassembled WGS sequence"/>
</dbReference>
<dbReference type="GO" id="GO:0030976">
    <property type="term" value="F:thiamine pyrophosphate binding"/>
    <property type="evidence" value="ECO:0007669"/>
    <property type="project" value="UniProtKB-UniRule"/>
</dbReference>
<dbReference type="UniPathway" id="UPA00047">
    <property type="reaction ID" value="UER00055"/>
</dbReference>
<dbReference type="UniPathway" id="UPA00049">
    <property type="reaction ID" value="UER00059"/>
</dbReference>
<evidence type="ECO:0000259" key="17">
    <source>
        <dbReference type="Pfam" id="PF02776"/>
    </source>
</evidence>
<keyword evidence="11 14" id="KW-0786">Thiamine pyrophosphate</keyword>
<dbReference type="InterPro" id="IPR012001">
    <property type="entry name" value="Thiamin_PyroP_enz_TPP-bd_dom"/>
</dbReference>
<dbReference type="InterPro" id="IPR012000">
    <property type="entry name" value="Thiamin_PyroP_enz_cen_dom"/>
</dbReference>
<evidence type="ECO:0000313" key="19">
    <source>
        <dbReference type="Proteomes" id="UP000241436"/>
    </source>
</evidence>
<gene>
    <name evidence="18" type="primary">ilvB</name>
    <name evidence="18" type="ORF">CLG94_04035</name>
</gene>
<comment type="cofactor">
    <cofactor evidence="14">
        <name>thiamine diphosphate</name>
        <dbReference type="ChEBI" id="CHEBI:58937"/>
    </cofactor>
    <text evidence="14">Binds 1 thiamine pyrophosphate per subunit.</text>
</comment>
<dbReference type="Pfam" id="PF02776">
    <property type="entry name" value="TPP_enzyme_N"/>
    <property type="match status" value="1"/>
</dbReference>
<comment type="similarity">
    <text evidence="3 14">Belongs to the TPP enzyme family.</text>
</comment>
<evidence type="ECO:0000313" key="18">
    <source>
        <dbReference type="EMBL" id="PTL36525.1"/>
    </source>
</evidence>
<evidence type="ECO:0000256" key="4">
    <source>
        <dbReference type="ARBA" id="ARBA00013145"/>
    </source>
</evidence>
<feature type="domain" description="Thiamine pyrophosphate enzyme central" evidence="15">
    <location>
        <begin position="197"/>
        <end position="332"/>
    </location>
</feature>
<keyword evidence="7 14" id="KW-0808">Transferase</keyword>
<feature type="domain" description="Thiamine pyrophosphate enzyme TPP-binding" evidence="16">
    <location>
        <begin position="395"/>
        <end position="543"/>
    </location>
</feature>
<evidence type="ECO:0000256" key="7">
    <source>
        <dbReference type="ARBA" id="ARBA00022679"/>
    </source>
</evidence>
<evidence type="ECO:0000256" key="8">
    <source>
        <dbReference type="ARBA" id="ARBA00022723"/>
    </source>
</evidence>
<dbReference type="InterPro" id="IPR012846">
    <property type="entry name" value="Acetolactate_synth_lsu"/>
</dbReference>
<dbReference type="FunFam" id="3.40.50.1220:FF:000008">
    <property type="entry name" value="Acetolactate synthase"/>
    <property type="match status" value="1"/>
</dbReference>
<dbReference type="EMBL" id="NVQC01000015">
    <property type="protein sequence ID" value="PTL36525.1"/>
    <property type="molecule type" value="Genomic_DNA"/>
</dbReference>
<dbReference type="Pfam" id="PF02775">
    <property type="entry name" value="TPP_enzyme_C"/>
    <property type="match status" value="1"/>
</dbReference>
<evidence type="ECO:0000256" key="9">
    <source>
        <dbReference type="ARBA" id="ARBA00022827"/>
    </source>
</evidence>
<dbReference type="PANTHER" id="PTHR18968">
    <property type="entry name" value="THIAMINE PYROPHOSPHATE ENZYMES"/>
    <property type="match status" value="1"/>
</dbReference>
<dbReference type="Pfam" id="PF00205">
    <property type="entry name" value="TPP_enzyme_M"/>
    <property type="match status" value="1"/>
</dbReference>
<comment type="pathway">
    <text evidence="1 14">Amino-acid biosynthesis; L-isoleucine biosynthesis; L-isoleucine from 2-oxobutanoate: step 1/4.</text>
</comment>
<accession>A0A2T4TZJ0</accession>
<evidence type="ECO:0000256" key="11">
    <source>
        <dbReference type="ARBA" id="ARBA00023052"/>
    </source>
</evidence>
<dbReference type="GO" id="GO:0003984">
    <property type="term" value="F:acetolactate synthase activity"/>
    <property type="evidence" value="ECO:0007669"/>
    <property type="project" value="UniProtKB-EC"/>
</dbReference>
<keyword evidence="6" id="KW-0285">Flavoprotein</keyword>
<dbReference type="InterPro" id="IPR029061">
    <property type="entry name" value="THDP-binding"/>
</dbReference>
<dbReference type="PROSITE" id="PS00187">
    <property type="entry name" value="TPP_ENZYMES"/>
    <property type="match status" value="1"/>
</dbReference>
<keyword evidence="10 14" id="KW-0460">Magnesium</keyword>
<evidence type="ECO:0000259" key="15">
    <source>
        <dbReference type="Pfam" id="PF00205"/>
    </source>
</evidence>
<dbReference type="RefSeq" id="WP_107561595.1">
    <property type="nucleotide sequence ID" value="NZ_NVQC01000015.1"/>
</dbReference>
<dbReference type="OrthoDB" id="4494979at2"/>
<dbReference type="GO" id="GO:0050660">
    <property type="term" value="F:flavin adenine dinucleotide binding"/>
    <property type="evidence" value="ECO:0007669"/>
    <property type="project" value="InterPro"/>
</dbReference>
<dbReference type="GO" id="GO:0005948">
    <property type="term" value="C:acetolactate synthase complex"/>
    <property type="evidence" value="ECO:0007669"/>
    <property type="project" value="TreeGrafter"/>
</dbReference>
<reference evidence="18 19" key="1">
    <citation type="submission" date="2017-09" db="EMBL/GenBank/DDBJ databases">
        <title>Bloom of a denitrifying methanotroph, Candidatus Methylomirabilis limnetica, in a deep stratified lake.</title>
        <authorList>
            <person name="Graf J.S."/>
            <person name="Marchant H.K."/>
            <person name="Tienken D."/>
            <person name="Hach P.F."/>
            <person name="Brand A."/>
            <person name="Schubert C.J."/>
            <person name="Kuypers M.M."/>
            <person name="Milucka J."/>
        </authorList>
    </citation>
    <scope>NUCLEOTIDE SEQUENCE [LARGE SCALE GENOMIC DNA]</scope>
    <source>
        <strain evidence="18 19">Zug</strain>
    </source>
</reference>
<evidence type="ECO:0000256" key="13">
    <source>
        <dbReference type="ARBA" id="ARBA00048670"/>
    </source>
</evidence>
<dbReference type="EC" id="2.2.1.6" evidence="4 14"/>
<evidence type="ECO:0000256" key="6">
    <source>
        <dbReference type="ARBA" id="ARBA00022630"/>
    </source>
</evidence>
<dbReference type="FunFam" id="3.40.50.970:FF:000016">
    <property type="entry name" value="Acetolactate synthase"/>
    <property type="match status" value="1"/>
</dbReference>
<feature type="domain" description="Thiamine pyrophosphate enzyme N-terminal TPP-binding" evidence="17">
    <location>
        <begin position="4"/>
        <end position="120"/>
    </location>
</feature>
<evidence type="ECO:0000256" key="1">
    <source>
        <dbReference type="ARBA" id="ARBA00004974"/>
    </source>
</evidence>
<dbReference type="SUPFAM" id="SSF52467">
    <property type="entry name" value="DHS-like NAD/FAD-binding domain"/>
    <property type="match status" value="1"/>
</dbReference>
<protein>
    <recommendedName>
        <fullName evidence="4 14">Acetolactate synthase</fullName>
        <ecNumber evidence="4 14">2.2.1.6</ecNumber>
    </recommendedName>
</protein>
<evidence type="ECO:0000256" key="10">
    <source>
        <dbReference type="ARBA" id="ARBA00022842"/>
    </source>
</evidence>
<dbReference type="InterPro" id="IPR011766">
    <property type="entry name" value="TPP_enzyme_TPP-bd"/>
</dbReference>
<keyword evidence="9" id="KW-0274">FAD</keyword>
<evidence type="ECO:0000256" key="12">
    <source>
        <dbReference type="ARBA" id="ARBA00023304"/>
    </source>
</evidence>
<sequence length="580" mass="64084">MKLTGSEILLRSLVEEGVDTIFGMPGGTIMHTYDVMTDSAVAPKIRHILCRHEQGATHAAEGYYKASGKVGTVMVTSGPGACNTVTGLTDALLDSMAIVVFTGQVPTTAMGCDAFQEADVVGTTRTCTKHNFLALKTEDIPRIVKEAYHIARSGRPGPVLVDLPRNVLMGRAEYRGHPQELNIRGYKPTTQGHAGQIKRAVELLKTANRPLIYGGGGIIHADAYEELRELVDMTQIPVALTLMGLGAFNTSNPRWLGMVGMHGTYWSNMAMIHCDLMIAIGSRFDDRVTGKLSEFGKQCKIIHIDIDPTSIRKTVHVDVPIVGDVKQVLVELNKEVCQVERNWAGHFEEWYAQIAEWKAKHPLRYGPMQDIIKPQYAIDMVFEVSEEMNPIISTGVGQHQMWAAQRYRGRKPRRWLSSGGLGTMGYGFPAAMGAQAAFPKDLVICIDGDGSFQMTNQDLITCVENNLPVKVVIINNGYLGMVRQWQDLFYNKRYSQVDLTIQPDFVKLADAYGVVGLRAKRPDEVRPVLEKAFATPGPVIVDVVTEREENCFPMIPPGGAIKEIIDYGDPIPEKLFQGLR</sequence>
<dbReference type="Gene3D" id="3.40.50.1220">
    <property type="entry name" value="TPP-binding domain"/>
    <property type="match status" value="1"/>
</dbReference>
<dbReference type="Gene3D" id="3.40.50.970">
    <property type="match status" value="2"/>
</dbReference>
<proteinExistence type="inferred from homology"/>
<dbReference type="InterPro" id="IPR000399">
    <property type="entry name" value="TPP-bd_CS"/>
</dbReference>
<comment type="pathway">
    <text evidence="2 14">Amino-acid biosynthesis; L-valine biosynthesis; L-valine from pyruvate: step 1/4.</text>
</comment>
<dbReference type="FunFam" id="3.40.50.970:FF:000007">
    <property type="entry name" value="Acetolactate synthase"/>
    <property type="match status" value="1"/>
</dbReference>
<evidence type="ECO:0000259" key="16">
    <source>
        <dbReference type="Pfam" id="PF02775"/>
    </source>
</evidence>
<dbReference type="SUPFAM" id="SSF52518">
    <property type="entry name" value="Thiamin diphosphate-binding fold (THDP-binding)"/>
    <property type="match status" value="2"/>
</dbReference>